<evidence type="ECO:0000259" key="13">
    <source>
        <dbReference type="PROSITE" id="PS51202"/>
    </source>
</evidence>
<feature type="transmembrane region" description="Helical" evidence="11">
    <location>
        <begin position="85"/>
        <end position="105"/>
    </location>
</feature>
<comment type="subcellular location">
    <subcellularLocation>
        <location evidence="1">Membrane</location>
        <topology evidence="1">Multi-pass membrane protein</topology>
    </subcellularLocation>
</comment>
<feature type="transmembrane region" description="Helical" evidence="11">
    <location>
        <begin position="355"/>
        <end position="375"/>
    </location>
</feature>
<dbReference type="PANTHER" id="PTHR46157">
    <property type="entry name" value="K(+) EFFLUX ANTIPORTER 3, CHLOROPLASTIC"/>
    <property type="match status" value="1"/>
</dbReference>
<evidence type="ECO:0000256" key="4">
    <source>
        <dbReference type="ARBA" id="ARBA00022449"/>
    </source>
</evidence>
<evidence type="ECO:0000256" key="11">
    <source>
        <dbReference type="SAM" id="Phobius"/>
    </source>
</evidence>
<evidence type="ECO:0000313" key="14">
    <source>
        <dbReference type="EMBL" id="PTB89232.1"/>
    </source>
</evidence>
<dbReference type="GO" id="GO:0006813">
    <property type="term" value="P:potassium ion transport"/>
    <property type="evidence" value="ECO:0007669"/>
    <property type="project" value="UniProtKB-KW"/>
</dbReference>
<dbReference type="GO" id="GO:0008324">
    <property type="term" value="F:monoatomic cation transmembrane transporter activity"/>
    <property type="evidence" value="ECO:0007669"/>
    <property type="project" value="InterPro"/>
</dbReference>
<dbReference type="Proteomes" id="UP000241514">
    <property type="component" value="Unassembled WGS sequence"/>
</dbReference>
<feature type="domain" description="RCK N-terminal" evidence="12">
    <location>
        <begin position="408"/>
        <end position="525"/>
    </location>
</feature>
<dbReference type="InterPro" id="IPR003148">
    <property type="entry name" value="RCK_N"/>
</dbReference>
<dbReference type="Pfam" id="PF00999">
    <property type="entry name" value="Na_H_Exchanger"/>
    <property type="match status" value="1"/>
</dbReference>
<feature type="transmembrane region" description="Helical" evidence="11">
    <location>
        <begin position="54"/>
        <end position="73"/>
    </location>
</feature>
<evidence type="ECO:0000256" key="9">
    <source>
        <dbReference type="ARBA" id="ARBA00023065"/>
    </source>
</evidence>
<evidence type="ECO:0000259" key="12">
    <source>
        <dbReference type="PROSITE" id="PS51201"/>
    </source>
</evidence>
<evidence type="ECO:0000256" key="1">
    <source>
        <dbReference type="ARBA" id="ARBA00004141"/>
    </source>
</evidence>
<dbReference type="PROSITE" id="PS51202">
    <property type="entry name" value="RCK_C"/>
    <property type="match status" value="1"/>
</dbReference>
<dbReference type="EMBL" id="PYVG01000018">
    <property type="protein sequence ID" value="PTB89232.1"/>
    <property type="molecule type" value="Genomic_DNA"/>
</dbReference>
<keyword evidence="4" id="KW-0050">Antiport</keyword>
<dbReference type="Pfam" id="PF02080">
    <property type="entry name" value="TrkA_C"/>
    <property type="match status" value="1"/>
</dbReference>
<dbReference type="SUPFAM" id="SSF116726">
    <property type="entry name" value="TrkA C-terminal domain-like"/>
    <property type="match status" value="1"/>
</dbReference>
<gene>
    <name evidence="15" type="ORF">C9927_01670</name>
    <name evidence="14" type="ORF">C9928_04255</name>
</gene>
<dbReference type="GO" id="GO:1902600">
    <property type="term" value="P:proton transmembrane transport"/>
    <property type="evidence" value="ECO:0007669"/>
    <property type="project" value="InterPro"/>
</dbReference>
<keyword evidence="3" id="KW-0813">Transport</keyword>
<comment type="caution">
    <text evidence="15">The sequence shown here is derived from an EMBL/GenBank/DDBJ whole genome shotgun (WGS) entry which is preliminary data.</text>
</comment>
<dbReference type="InterPro" id="IPR036291">
    <property type="entry name" value="NAD(P)-bd_dom_sf"/>
</dbReference>
<feature type="transmembrane region" description="Helical" evidence="11">
    <location>
        <begin position="151"/>
        <end position="171"/>
    </location>
</feature>
<keyword evidence="9" id="KW-0406">Ion transport</keyword>
<evidence type="ECO:0000256" key="7">
    <source>
        <dbReference type="ARBA" id="ARBA00022958"/>
    </source>
</evidence>
<evidence type="ECO:0000256" key="8">
    <source>
        <dbReference type="ARBA" id="ARBA00022989"/>
    </source>
</evidence>
<dbReference type="SUPFAM" id="SSF51735">
    <property type="entry name" value="NAD(P)-binding Rossmann-fold domains"/>
    <property type="match status" value="1"/>
</dbReference>
<evidence type="ECO:0000256" key="3">
    <source>
        <dbReference type="ARBA" id="ARBA00022448"/>
    </source>
</evidence>
<dbReference type="Proteomes" id="UP000242087">
    <property type="component" value="Unassembled WGS sequence"/>
</dbReference>
<dbReference type="AlphaFoldDB" id="A0A2T4D6Z9"/>
<dbReference type="PANTHER" id="PTHR46157:SF4">
    <property type="entry name" value="K(+) EFFLUX ANTIPORTER 3, CHLOROPLASTIC"/>
    <property type="match status" value="1"/>
</dbReference>
<dbReference type="Gene3D" id="3.40.50.720">
    <property type="entry name" value="NAD(P)-binding Rossmann-like Domain"/>
    <property type="match status" value="1"/>
</dbReference>
<evidence type="ECO:0000313" key="16">
    <source>
        <dbReference type="Proteomes" id="UP000241514"/>
    </source>
</evidence>
<dbReference type="NCBIfam" id="TIGR00932">
    <property type="entry name" value="2a37"/>
    <property type="match status" value="1"/>
</dbReference>
<dbReference type="PROSITE" id="PS51201">
    <property type="entry name" value="RCK_N"/>
    <property type="match status" value="1"/>
</dbReference>
<feature type="transmembrane region" description="Helical" evidence="11">
    <location>
        <begin position="111"/>
        <end position="130"/>
    </location>
</feature>
<feature type="domain" description="RCK C-terminal" evidence="13">
    <location>
        <begin position="573"/>
        <end position="657"/>
    </location>
</feature>
<organism evidence="15 17">
    <name type="scientific">Pseudidiomarina aestuarii</name>
    <dbReference type="NCBI Taxonomy" id="624146"/>
    <lineage>
        <taxon>Bacteria</taxon>
        <taxon>Pseudomonadati</taxon>
        <taxon>Pseudomonadota</taxon>
        <taxon>Gammaproteobacteria</taxon>
        <taxon>Alteromonadales</taxon>
        <taxon>Idiomarinaceae</taxon>
        <taxon>Pseudidiomarina</taxon>
    </lineage>
</organism>
<dbReference type="InterPro" id="IPR006037">
    <property type="entry name" value="RCK_C"/>
</dbReference>
<proteinExistence type="inferred from homology"/>
<dbReference type="InterPro" id="IPR006153">
    <property type="entry name" value="Cation/H_exchanger_TM"/>
</dbReference>
<evidence type="ECO:0000256" key="2">
    <source>
        <dbReference type="ARBA" id="ARBA00005551"/>
    </source>
</evidence>
<sequence length="658" mass="71479">MNSGFTDVLLLLAIAVVLVWGFRRVKLPAILAYLTAGIIAGPDVTGWIQDPDEYHFVAELGVVLLLFSLGLEFSLPKMIAMRRLVFGLGLGQVVICTVLFAGLAFLFTDDWAAAFVIGGVLALSSTAVVIKQLGESAQLTSKRGQITVATLLFQDIAVVPFLIVIPLLAATAGETSIWLNLAIAMGKGAGVVVVLMAIGKWVLPHIFKEIARLRTDELFVLATLLVALVAGGLTHLFGLSMALGAFLAGMMLGESKYKHQLEADIRPFRDILMGLFFITVGMQLDLTVFIENLHWIVLGVLVVGTIKALVVRWLAVRMGERSEDSWGAGLMLFQMGEFGFVLVSLALTYALLPNAIASILVGIGVLGMALTPLVIQRCSPIVKAVLKLVGTSSSNANDQDLLAPKDEHTKVLILGFGRVGQTVSRFLEQEGIEHLAIDHDTRRVQEALAGGAKVFFGDAGRRDILKAVHAEEVELIIISFAEDERALDALRAIRSLNDHAEIIVRSRDDSKLKAMMEAGATQVVPDTLEASLMLVSQILSRTGVPIRRILSRLDHARRSHYGELHGFYPGESTNMDPERIDKLQFLHAVQIPENAYAAGRSLRDLGLQDINCMIRSVRRGEQDIKEVDGDFTLEKDDVLLLSGGPRAIEAAESYLLNG</sequence>
<feature type="transmembrane region" description="Helical" evidence="11">
    <location>
        <begin position="177"/>
        <end position="198"/>
    </location>
</feature>
<dbReference type="Gene3D" id="1.20.1530.20">
    <property type="match status" value="1"/>
</dbReference>
<feature type="transmembrane region" description="Helical" evidence="11">
    <location>
        <begin position="295"/>
        <end position="314"/>
    </location>
</feature>
<name>A0A2T4D6Z9_9GAMM</name>
<dbReference type="InterPro" id="IPR038770">
    <property type="entry name" value="Na+/solute_symporter_sf"/>
</dbReference>
<protein>
    <submittedName>
        <fullName evidence="15">Potassium transporter</fullName>
    </submittedName>
</protein>
<evidence type="ECO:0000313" key="17">
    <source>
        <dbReference type="Proteomes" id="UP000242087"/>
    </source>
</evidence>
<feature type="transmembrane region" description="Helical" evidence="11">
    <location>
        <begin position="218"/>
        <end position="251"/>
    </location>
</feature>
<evidence type="ECO:0000313" key="15">
    <source>
        <dbReference type="EMBL" id="PTB89591.1"/>
    </source>
</evidence>
<reference evidence="16 17" key="1">
    <citation type="submission" date="2018-03" db="EMBL/GenBank/DDBJ databases">
        <title>Cross-interface Injection: A General Nanoliter Liquid Handling Method Applied to Single Cells Genome Amplification Automated Nanoliter Liquid Handling Applied to Single Cell Multiple Displacement Amplification.</title>
        <authorList>
            <person name="Yun J."/>
            <person name="Xu P."/>
            <person name="Xu J."/>
            <person name="Dai X."/>
            <person name="Wang Y."/>
            <person name="Zheng X."/>
            <person name="Cao C."/>
            <person name="Yi Q."/>
            <person name="Zhu Y."/>
            <person name="Wang L."/>
            <person name="Dong Z."/>
            <person name="Huang Y."/>
            <person name="Huang L."/>
            <person name="Du W."/>
        </authorList>
    </citation>
    <scope>NUCLEOTIDE SEQUENCE [LARGE SCALE GENOMIC DNA]</scope>
    <source>
        <strain evidence="15 17">A12-4</strain>
        <strain evidence="14 16">A9-4</strain>
    </source>
</reference>
<dbReference type="EMBL" id="PYVF01000013">
    <property type="protein sequence ID" value="PTB89591.1"/>
    <property type="molecule type" value="Genomic_DNA"/>
</dbReference>
<evidence type="ECO:0000256" key="6">
    <source>
        <dbReference type="ARBA" id="ARBA00022692"/>
    </source>
</evidence>
<dbReference type="Pfam" id="PF02254">
    <property type="entry name" value="TrkA_N"/>
    <property type="match status" value="1"/>
</dbReference>
<feature type="transmembrane region" description="Helical" evidence="11">
    <location>
        <begin position="29"/>
        <end position="48"/>
    </location>
</feature>
<keyword evidence="8 11" id="KW-1133">Transmembrane helix</keyword>
<accession>A0A2T4D6Z9</accession>
<dbReference type="InterPro" id="IPR004771">
    <property type="entry name" value="K/H_exchanger"/>
</dbReference>
<keyword evidence="7" id="KW-0630">Potassium</keyword>
<dbReference type="GO" id="GO:0015297">
    <property type="term" value="F:antiporter activity"/>
    <property type="evidence" value="ECO:0007669"/>
    <property type="project" value="UniProtKB-KW"/>
</dbReference>
<evidence type="ECO:0000256" key="10">
    <source>
        <dbReference type="ARBA" id="ARBA00023136"/>
    </source>
</evidence>
<evidence type="ECO:0000256" key="5">
    <source>
        <dbReference type="ARBA" id="ARBA00022538"/>
    </source>
</evidence>
<keyword evidence="10 11" id="KW-0472">Membrane</keyword>
<dbReference type="InterPro" id="IPR036721">
    <property type="entry name" value="RCK_C_sf"/>
</dbReference>
<comment type="similarity">
    <text evidence="2">Belongs to the monovalent cation:proton antiporter 2 (CPA2) transporter (TC 2.A.37) family.</text>
</comment>
<dbReference type="Gene3D" id="3.30.70.1450">
    <property type="entry name" value="Regulator of K+ conductance, C-terminal domain"/>
    <property type="match status" value="1"/>
</dbReference>
<keyword evidence="5" id="KW-0633">Potassium transport</keyword>
<feature type="transmembrane region" description="Helical" evidence="11">
    <location>
        <begin position="326"/>
        <end position="348"/>
    </location>
</feature>
<dbReference type="GO" id="GO:0005886">
    <property type="term" value="C:plasma membrane"/>
    <property type="evidence" value="ECO:0007669"/>
    <property type="project" value="TreeGrafter"/>
</dbReference>
<feature type="transmembrane region" description="Helical" evidence="11">
    <location>
        <begin position="6"/>
        <end position="22"/>
    </location>
</feature>
<keyword evidence="6 11" id="KW-0812">Transmembrane</keyword>